<reference evidence="2" key="1">
    <citation type="submission" date="2018-11" db="EMBL/GenBank/DDBJ databases">
        <authorList>
            <consortium name="Pathogen Informatics"/>
        </authorList>
    </citation>
    <scope>NUCLEOTIDE SEQUENCE</scope>
</reference>
<evidence type="ECO:0000313" key="3">
    <source>
        <dbReference type="Proteomes" id="UP000784294"/>
    </source>
</evidence>
<comment type="caution">
    <text evidence="2">The sequence shown here is derived from an EMBL/GenBank/DDBJ whole genome shotgun (WGS) entry which is preliminary data.</text>
</comment>
<protein>
    <submittedName>
        <fullName evidence="2">Uncharacterized protein</fullName>
    </submittedName>
</protein>
<feature type="region of interest" description="Disordered" evidence="1">
    <location>
        <begin position="1"/>
        <end position="23"/>
    </location>
</feature>
<proteinExistence type="predicted"/>
<organism evidence="2 3">
    <name type="scientific">Protopolystoma xenopodis</name>
    <dbReference type="NCBI Taxonomy" id="117903"/>
    <lineage>
        <taxon>Eukaryota</taxon>
        <taxon>Metazoa</taxon>
        <taxon>Spiralia</taxon>
        <taxon>Lophotrochozoa</taxon>
        <taxon>Platyhelminthes</taxon>
        <taxon>Monogenea</taxon>
        <taxon>Polyopisthocotylea</taxon>
        <taxon>Polystomatidea</taxon>
        <taxon>Polystomatidae</taxon>
        <taxon>Protopolystoma</taxon>
    </lineage>
</organism>
<dbReference type="AlphaFoldDB" id="A0A3S4ZAX7"/>
<dbReference type="EMBL" id="CAAALY010000558">
    <property type="protein sequence ID" value="VEL06873.1"/>
    <property type="molecule type" value="Genomic_DNA"/>
</dbReference>
<accession>A0A3S4ZAX7</accession>
<keyword evidence="3" id="KW-1185">Reference proteome</keyword>
<dbReference type="Proteomes" id="UP000784294">
    <property type="component" value="Unassembled WGS sequence"/>
</dbReference>
<evidence type="ECO:0000256" key="1">
    <source>
        <dbReference type="SAM" id="MobiDB-lite"/>
    </source>
</evidence>
<gene>
    <name evidence="2" type="ORF">PXEA_LOCUS313</name>
</gene>
<sequence>MQQSLCVPGRVSPSKLFEKSRPADKARNQASLLAGESWEPDRVGPLCLAAVAENYDELAAAVTVTASKSLNSPHNCQEIETLGSCS</sequence>
<name>A0A3S4ZAX7_9PLAT</name>
<evidence type="ECO:0000313" key="2">
    <source>
        <dbReference type="EMBL" id="VEL06873.1"/>
    </source>
</evidence>